<keyword evidence="12" id="KW-1185">Reference proteome</keyword>
<name>A0ABT7SKS2_9GAMM</name>
<keyword evidence="2 9" id="KW-0813">Transport</keyword>
<dbReference type="PANTHER" id="PTHR33162:SF1">
    <property type="entry name" value="SEC-INDEPENDENT PROTEIN TRANSLOCASE PROTEIN TATA, CHLOROPLASTIC"/>
    <property type="match status" value="1"/>
</dbReference>
<comment type="similarity">
    <text evidence="9">Belongs to the TatB family.</text>
</comment>
<dbReference type="HAMAP" id="MF_00237">
    <property type="entry name" value="TatB"/>
    <property type="match status" value="1"/>
</dbReference>
<evidence type="ECO:0000256" key="8">
    <source>
        <dbReference type="ARBA" id="ARBA00023136"/>
    </source>
</evidence>
<evidence type="ECO:0000313" key="12">
    <source>
        <dbReference type="Proteomes" id="UP001241056"/>
    </source>
</evidence>
<evidence type="ECO:0000256" key="5">
    <source>
        <dbReference type="ARBA" id="ARBA00022927"/>
    </source>
</evidence>
<dbReference type="Gene3D" id="1.20.5.3310">
    <property type="match status" value="1"/>
</dbReference>
<evidence type="ECO:0000313" key="11">
    <source>
        <dbReference type="EMBL" id="MDM7856790.1"/>
    </source>
</evidence>
<dbReference type="NCBIfam" id="TIGR01410">
    <property type="entry name" value="tatB"/>
    <property type="match status" value="1"/>
</dbReference>
<comment type="subunit">
    <text evidence="9">The Tat system comprises two distinct complexes: a TatABC complex, containing multiple copies of TatA, TatB and TatC subunits, and a separate TatA complex, containing only TatA subunits. Substrates initially bind to the TatABC complex, which probably triggers association of the separate TatA complex to form the active translocon.</text>
</comment>
<proteinExistence type="inferred from homology"/>
<evidence type="ECO:0000256" key="6">
    <source>
        <dbReference type="ARBA" id="ARBA00022989"/>
    </source>
</evidence>
<keyword evidence="8 9" id="KW-0472">Membrane</keyword>
<keyword evidence="7 9" id="KW-0811">Translocation</keyword>
<keyword evidence="3 9" id="KW-1003">Cell membrane</keyword>
<evidence type="ECO:0000256" key="9">
    <source>
        <dbReference type="HAMAP-Rule" id="MF_00237"/>
    </source>
</evidence>
<feature type="compositionally biased region" description="Polar residues" evidence="10">
    <location>
        <begin position="106"/>
        <end position="120"/>
    </location>
</feature>
<gene>
    <name evidence="9 11" type="primary">tatB</name>
    <name evidence="11" type="ORF">QEZ41_00620</name>
</gene>
<evidence type="ECO:0000256" key="4">
    <source>
        <dbReference type="ARBA" id="ARBA00022692"/>
    </source>
</evidence>
<dbReference type="PRINTS" id="PR01506">
    <property type="entry name" value="TATBPROTEIN"/>
</dbReference>
<comment type="function">
    <text evidence="9">Part of the twin-arginine translocation (Tat) system that transports large folded proteins containing a characteristic twin-arginine motif in their signal peptide across membranes. Together with TatC, TatB is part of a receptor directly interacting with Tat signal peptides. TatB may form an oligomeric binding site that transiently accommodates folded Tat precursor proteins before their translocation.</text>
</comment>
<protein>
    <recommendedName>
        <fullName evidence="9">Sec-independent protein translocase protein TatB</fullName>
    </recommendedName>
</protein>
<dbReference type="EMBL" id="JAUCDY010000001">
    <property type="protein sequence ID" value="MDM7856790.1"/>
    <property type="molecule type" value="Genomic_DNA"/>
</dbReference>
<dbReference type="Pfam" id="PF02416">
    <property type="entry name" value="TatA_B_E"/>
    <property type="match status" value="1"/>
</dbReference>
<organism evidence="11 12">
    <name type="scientific">Thiopseudomonas acetoxidans</name>
    <dbReference type="NCBI Taxonomy" id="3041622"/>
    <lineage>
        <taxon>Bacteria</taxon>
        <taxon>Pseudomonadati</taxon>
        <taxon>Pseudomonadota</taxon>
        <taxon>Gammaproteobacteria</taxon>
        <taxon>Pseudomonadales</taxon>
        <taxon>Pseudomonadaceae</taxon>
        <taxon>Thiopseudomonas</taxon>
    </lineage>
</organism>
<reference evidence="11 12" key="1">
    <citation type="submission" date="2023-06" db="EMBL/GenBank/DDBJ databases">
        <title>Thiopseudomonas sp. CY1220 draft genome sequence.</title>
        <authorList>
            <person name="Zhao G."/>
            <person name="An M."/>
        </authorList>
    </citation>
    <scope>NUCLEOTIDE SEQUENCE [LARGE SCALE GENOMIC DNA]</scope>
    <source>
        <strain evidence="11 12">CY1220</strain>
    </source>
</reference>
<evidence type="ECO:0000256" key="7">
    <source>
        <dbReference type="ARBA" id="ARBA00023010"/>
    </source>
</evidence>
<evidence type="ECO:0000256" key="3">
    <source>
        <dbReference type="ARBA" id="ARBA00022475"/>
    </source>
</evidence>
<evidence type="ECO:0000256" key="1">
    <source>
        <dbReference type="ARBA" id="ARBA00004167"/>
    </source>
</evidence>
<accession>A0ABT7SKS2</accession>
<comment type="subcellular location">
    <subcellularLocation>
        <location evidence="9">Cell membrane</location>
        <topology evidence="9">Single-pass membrane protein</topology>
    </subcellularLocation>
    <subcellularLocation>
        <location evidence="1">Membrane</location>
        <topology evidence="1">Single-pass membrane protein</topology>
    </subcellularLocation>
</comment>
<dbReference type="InterPro" id="IPR003369">
    <property type="entry name" value="TatA/B/E"/>
</dbReference>
<evidence type="ECO:0000256" key="10">
    <source>
        <dbReference type="SAM" id="MobiDB-lite"/>
    </source>
</evidence>
<evidence type="ECO:0000256" key="2">
    <source>
        <dbReference type="ARBA" id="ARBA00022448"/>
    </source>
</evidence>
<keyword evidence="6 9" id="KW-1133">Transmembrane helix</keyword>
<dbReference type="RefSeq" id="WP_289409375.1">
    <property type="nucleotide sequence ID" value="NZ_JAUCDY010000001.1"/>
</dbReference>
<dbReference type="PANTHER" id="PTHR33162">
    <property type="entry name" value="SEC-INDEPENDENT PROTEIN TRANSLOCASE PROTEIN TATA, CHLOROPLASTIC"/>
    <property type="match status" value="1"/>
</dbReference>
<sequence>MFDIGFAELLLVGLVALLVLGPERLPTAARMAGLWIGRLKRGFTNIREEVEREIGADEIRRQLHNEDILAKERKVIGETIEQTKQSILDGSKAMEDTVASVKNATQLQSSLAQEHSQSVEQSKDESKH</sequence>
<keyword evidence="5 9" id="KW-0653">Protein transport</keyword>
<feature type="region of interest" description="Disordered" evidence="10">
    <location>
        <begin position="106"/>
        <end position="128"/>
    </location>
</feature>
<dbReference type="InterPro" id="IPR018448">
    <property type="entry name" value="TatB"/>
</dbReference>
<keyword evidence="4 9" id="KW-0812">Transmembrane</keyword>
<dbReference type="Proteomes" id="UP001241056">
    <property type="component" value="Unassembled WGS sequence"/>
</dbReference>
<comment type="caution">
    <text evidence="11">The sequence shown here is derived from an EMBL/GenBank/DDBJ whole genome shotgun (WGS) entry which is preliminary data.</text>
</comment>